<dbReference type="EMBL" id="JABANM010028889">
    <property type="protein sequence ID" value="KAF4708940.1"/>
    <property type="molecule type" value="Genomic_DNA"/>
</dbReference>
<name>A0A7J6QN59_PEROL</name>
<evidence type="ECO:0000313" key="1">
    <source>
        <dbReference type="EMBL" id="KAF4708940.1"/>
    </source>
</evidence>
<organism evidence="1 2">
    <name type="scientific">Perkinsus olseni</name>
    <name type="common">Perkinsus atlanticus</name>
    <dbReference type="NCBI Taxonomy" id="32597"/>
    <lineage>
        <taxon>Eukaryota</taxon>
        <taxon>Sar</taxon>
        <taxon>Alveolata</taxon>
        <taxon>Perkinsozoa</taxon>
        <taxon>Perkinsea</taxon>
        <taxon>Perkinsida</taxon>
        <taxon>Perkinsidae</taxon>
        <taxon>Perkinsus</taxon>
    </lineage>
</organism>
<feature type="non-terminal residue" evidence="1">
    <location>
        <position position="1"/>
    </location>
</feature>
<feature type="non-terminal residue" evidence="1">
    <location>
        <position position="217"/>
    </location>
</feature>
<evidence type="ECO:0000313" key="2">
    <source>
        <dbReference type="Proteomes" id="UP000574390"/>
    </source>
</evidence>
<comment type="caution">
    <text evidence="1">The sequence shown here is derived from an EMBL/GenBank/DDBJ whole genome shotgun (WGS) entry which is preliminary data.</text>
</comment>
<protein>
    <submittedName>
        <fullName evidence="1">Uncharacterized protein</fullName>
    </submittedName>
</protein>
<reference evidence="1 2" key="1">
    <citation type="submission" date="2020-04" db="EMBL/GenBank/DDBJ databases">
        <title>Perkinsus olseni comparative genomics.</title>
        <authorList>
            <person name="Bogema D.R."/>
        </authorList>
    </citation>
    <scope>NUCLEOTIDE SEQUENCE [LARGE SCALE GENOMIC DNA]</scope>
    <source>
        <strain evidence="1">ATCC PRA-205</strain>
    </source>
</reference>
<dbReference type="Proteomes" id="UP000574390">
    <property type="component" value="Unassembled WGS sequence"/>
</dbReference>
<sequence length="217" mass="24337">GLKNSDEATVQLCLILLKEHWKHQSEGRVQPLMVVMSSVLQDRIVSAGEAEEMTWRRQQQHSESPATAAGGYTVWNMMESSRFGDADCMRTLWRRIVRSSLLPSGDSLSTDGRAERCYTSVLLELLLNCVASPYWVTMKQVFRHSHEKKNHGPQEGTREYDDAAYLAKRAIVQVLAYKNLTFGQLAMYLPGPLRSCEAVISSELEQLAQRAGTSNGS</sequence>
<gene>
    <name evidence="1" type="ORF">FOZ62_007944</name>
</gene>
<accession>A0A7J6QN59</accession>
<dbReference type="AlphaFoldDB" id="A0A7J6QN59"/>
<proteinExistence type="predicted"/>